<dbReference type="EMBL" id="JANPWB010000006">
    <property type="protein sequence ID" value="KAJ1182576.1"/>
    <property type="molecule type" value="Genomic_DNA"/>
</dbReference>
<reference evidence="1" key="1">
    <citation type="journal article" date="2022" name="bioRxiv">
        <title>Sequencing and chromosome-scale assembly of the giantPleurodeles waltlgenome.</title>
        <authorList>
            <person name="Brown T."/>
            <person name="Elewa A."/>
            <person name="Iarovenko S."/>
            <person name="Subramanian E."/>
            <person name="Araus A.J."/>
            <person name="Petzold A."/>
            <person name="Susuki M."/>
            <person name="Suzuki K.-i.T."/>
            <person name="Hayashi T."/>
            <person name="Toyoda A."/>
            <person name="Oliveira C."/>
            <person name="Osipova E."/>
            <person name="Leigh N.D."/>
            <person name="Simon A."/>
            <person name="Yun M.H."/>
        </authorList>
    </citation>
    <scope>NUCLEOTIDE SEQUENCE</scope>
    <source>
        <strain evidence="1">20211129_DDA</strain>
        <tissue evidence="1">Liver</tissue>
    </source>
</reference>
<proteinExistence type="predicted"/>
<organism evidence="1 2">
    <name type="scientific">Pleurodeles waltl</name>
    <name type="common">Iberian ribbed newt</name>
    <dbReference type="NCBI Taxonomy" id="8319"/>
    <lineage>
        <taxon>Eukaryota</taxon>
        <taxon>Metazoa</taxon>
        <taxon>Chordata</taxon>
        <taxon>Craniata</taxon>
        <taxon>Vertebrata</taxon>
        <taxon>Euteleostomi</taxon>
        <taxon>Amphibia</taxon>
        <taxon>Batrachia</taxon>
        <taxon>Caudata</taxon>
        <taxon>Salamandroidea</taxon>
        <taxon>Salamandridae</taxon>
        <taxon>Pleurodelinae</taxon>
        <taxon>Pleurodeles</taxon>
    </lineage>
</organism>
<evidence type="ECO:0008006" key="3">
    <source>
        <dbReference type="Google" id="ProtNLM"/>
    </source>
</evidence>
<sequence length="160" mass="16981">MGWQRLPSPPPRRGARTGVARAAVVTFVCLSCASRCCHRSHCAALCASVPGCAVITLYCVTDHTVQRSAPVCGAAPCCCVILSSCVTLCCVSQITLCSALRRCAGLSRAVVLSQITLCSALRQCAVLRRAIVTLTSRVVTDHTVQRSAPVYRTAPFRCVI</sequence>
<evidence type="ECO:0000313" key="1">
    <source>
        <dbReference type="EMBL" id="KAJ1182576.1"/>
    </source>
</evidence>
<dbReference type="AlphaFoldDB" id="A0AAV7U2H3"/>
<gene>
    <name evidence="1" type="ORF">NDU88_007763</name>
</gene>
<accession>A0AAV7U2H3</accession>
<name>A0AAV7U2H3_PLEWA</name>
<protein>
    <recommendedName>
        <fullName evidence="3">Secreted protein</fullName>
    </recommendedName>
</protein>
<dbReference type="Proteomes" id="UP001066276">
    <property type="component" value="Chromosome 3_2"/>
</dbReference>
<evidence type="ECO:0000313" key="2">
    <source>
        <dbReference type="Proteomes" id="UP001066276"/>
    </source>
</evidence>
<comment type="caution">
    <text evidence="1">The sequence shown here is derived from an EMBL/GenBank/DDBJ whole genome shotgun (WGS) entry which is preliminary data.</text>
</comment>
<keyword evidence="2" id="KW-1185">Reference proteome</keyword>